<evidence type="ECO:0000256" key="10">
    <source>
        <dbReference type="RuleBase" id="RU000304"/>
    </source>
</evidence>
<sequence length="333" mass="37051">MSACMASSLRPTPLTVQVDTPHLQQPRRPQSPYRIQKELGSGLHGRVLRAFDEKAQRYVAIKLPAELTVDNMENRTVDLNALDSQVNSIALECSAMSRVQHPNVLRVDRAVPGKKLDYDYVAMVTEFAPNGDLFELLEVKGALPEVLVKAYASQLLQALAACHASGVVHRDVKPENLLLDADFQLKLCDFGVAVMIPDGVCDVVSQDESGTTMYMAPEVRSKRPYRCTPVDVWSTGVVLFILVTGLPPFNEVQRGDIWYDCLLKGDLKNFWARQPDEVKCRMTSGARDLISKMLTANPEQRITVAQALQHPWLQGIEHVDPALVREEVSAYLA</sequence>
<evidence type="ECO:0000256" key="9">
    <source>
        <dbReference type="PROSITE-ProRule" id="PRU10141"/>
    </source>
</evidence>
<dbReference type="PROSITE" id="PS50011">
    <property type="entry name" value="PROTEIN_KINASE_DOM"/>
    <property type="match status" value="1"/>
</dbReference>
<evidence type="ECO:0000256" key="6">
    <source>
        <dbReference type="PIRSR" id="PIRSR630616-1"/>
    </source>
</evidence>
<proteinExistence type="inferred from homology"/>
<dbReference type="EMBL" id="JAGDFL010000011">
    <property type="protein sequence ID" value="KAG7401531.1"/>
    <property type="molecule type" value="Genomic_DNA"/>
</dbReference>
<evidence type="ECO:0000256" key="2">
    <source>
        <dbReference type="ARBA" id="ARBA00022679"/>
    </source>
</evidence>
<keyword evidence="5 7" id="KW-0067">ATP-binding</keyword>
<keyword evidence="2" id="KW-0808">Transferase</keyword>
<dbReference type="OrthoDB" id="4062651at2759"/>
<name>A0A8T1X776_9STRA</name>
<dbReference type="Pfam" id="PF00069">
    <property type="entry name" value="Pkinase"/>
    <property type="match status" value="1"/>
</dbReference>
<evidence type="ECO:0000256" key="5">
    <source>
        <dbReference type="ARBA" id="ARBA00022840"/>
    </source>
</evidence>
<feature type="binding site" evidence="7">
    <location>
        <position position="189"/>
    </location>
    <ligand>
        <name>ATP</name>
        <dbReference type="ChEBI" id="CHEBI:30616"/>
    </ligand>
</feature>
<accession>A0A8T1X776</accession>
<organism evidence="12 13">
    <name type="scientific">Phytophthora boehmeriae</name>
    <dbReference type="NCBI Taxonomy" id="109152"/>
    <lineage>
        <taxon>Eukaryota</taxon>
        <taxon>Sar</taxon>
        <taxon>Stramenopiles</taxon>
        <taxon>Oomycota</taxon>
        <taxon>Peronosporomycetes</taxon>
        <taxon>Peronosporales</taxon>
        <taxon>Peronosporaceae</taxon>
        <taxon>Phytophthora</taxon>
    </lineage>
</organism>
<reference evidence="12" key="1">
    <citation type="submission" date="2021-02" db="EMBL/GenBank/DDBJ databases">
        <authorList>
            <person name="Palmer J.M."/>
        </authorList>
    </citation>
    <scope>NUCLEOTIDE SEQUENCE</scope>
    <source>
        <strain evidence="12">SCRP23</strain>
    </source>
</reference>
<dbReference type="InterPro" id="IPR017441">
    <property type="entry name" value="Protein_kinase_ATP_BS"/>
</dbReference>
<dbReference type="Proteomes" id="UP000693981">
    <property type="component" value="Unassembled WGS sequence"/>
</dbReference>
<comment type="caution">
    <text evidence="12">The sequence shown here is derived from an EMBL/GenBank/DDBJ whole genome shotgun (WGS) entry which is preliminary data.</text>
</comment>
<protein>
    <recommendedName>
        <fullName evidence="11">Protein kinase domain-containing protein</fullName>
    </recommendedName>
</protein>
<keyword evidence="3 7" id="KW-0547">Nucleotide-binding</keyword>
<comment type="similarity">
    <text evidence="10">Belongs to the protein kinase superfamily.</text>
</comment>
<feature type="active site" description="Proton acceptor" evidence="6">
    <location>
        <position position="171"/>
    </location>
</feature>
<dbReference type="PROSITE" id="PS00108">
    <property type="entry name" value="PROTEIN_KINASE_ST"/>
    <property type="match status" value="1"/>
</dbReference>
<gene>
    <name evidence="12" type="ORF">PHYBOEH_000589</name>
</gene>
<evidence type="ECO:0000256" key="4">
    <source>
        <dbReference type="ARBA" id="ARBA00022777"/>
    </source>
</evidence>
<evidence type="ECO:0000313" key="12">
    <source>
        <dbReference type="EMBL" id="KAG7401531.1"/>
    </source>
</evidence>
<keyword evidence="4" id="KW-0418">Kinase</keyword>
<dbReference type="InterPro" id="IPR000719">
    <property type="entry name" value="Prot_kinase_dom"/>
</dbReference>
<dbReference type="PROSITE" id="PS00107">
    <property type="entry name" value="PROTEIN_KINASE_ATP"/>
    <property type="match status" value="1"/>
</dbReference>
<evidence type="ECO:0000256" key="7">
    <source>
        <dbReference type="PIRSR" id="PIRSR630616-2"/>
    </source>
</evidence>
<dbReference type="AlphaFoldDB" id="A0A8T1X776"/>
<feature type="cross-link" description="Glycyl lysine isopeptide (Lys-Gly) (interchain with G-Cter in SUMO2)" evidence="8">
    <location>
        <position position="173"/>
    </location>
</feature>
<keyword evidence="1 10" id="KW-0723">Serine/threonine-protein kinase</keyword>
<keyword evidence="13" id="KW-1185">Reference proteome</keyword>
<dbReference type="InterPro" id="IPR008271">
    <property type="entry name" value="Ser/Thr_kinase_AS"/>
</dbReference>
<evidence type="ECO:0000259" key="11">
    <source>
        <dbReference type="PROSITE" id="PS50011"/>
    </source>
</evidence>
<dbReference type="GO" id="GO:0004674">
    <property type="term" value="F:protein serine/threonine kinase activity"/>
    <property type="evidence" value="ECO:0007669"/>
    <property type="project" value="UniProtKB-KW"/>
</dbReference>
<dbReference type="SMART" id="SM00220">
    <property type="entry name" value="S_TKc"/>
    <property type="match status" value="1"/>
</dbReference>
<evidence type="ECO:0000256" key="1">
    <source>
        <dbReference type="ARBA" id="ARBA00022527"/>
    </source>
</evidence>
<dbReference type="InterPro" id="IPR030616">
    <property type="entry name" value="Aur-like"/>
</dbReference>
<feature type="binding site" evidence="7">
    <location>
        <begin position="175"/>
        <end position="176"/>
    </location>
    <ligand>
        <name>ATP</name>
        <dbReference type="ChEBI" id="CHEBI:30616"/>
    </ligand>
</feature>
<evidence type="ECO:0000256" key="3">
    <source>
        <dbReference type="ARBA" id="ARBA00022741"/>
    </source>
</evidence>
<evidence type="ECO:0000313" key="13">
    <source>
        <dbReference type="Proteomes" id="UP000693981"/>
    </source>
</evidence>
<feature type="domain" description="Protein kinase" evidence="11">
    <location>
        <begin position="33"/>
        <end position="313"/>
    </location>
</feature>
<evidence type="ECO:0000256" key="8">
    <source>
        <dbReference type="PIRSR" id="PIRSR630616-3"/>
    </source>
</evidence>
<dbReference type="PANTHER" id="PTHR24350">
    <property type="entry name" value="SERINE/THREONINE-PROTEIN KINASE IAL-RELATED"/>
    <property type="match status" value="1"/>
</dbReference>
<feature type="binding site" evidence="7">
    <location>
        <begin position="126"/>
        <end position="128"/>
    </location>
    <ligand>
        <name>ATP</name>
        <dbReference type="ChEBI" id="CHEBI:30616"/>
    </ligand>
</feature>
<dbReference type="GO" id="GO:0005524">
    <property type="term" value="F:ATP binding"/>
    <property type="evidence" value="ECO:0007669"/>
    <property type="project" value="UniProtKB-UniRule"/>
</dbReference>
<feature type="binding site" evidence="7 9">
    <location>
        <position position="62"/>
    </location>
    <ligand>
        <name>ATP</name>
        <dbReference type="ChEBI" id="CHEBI:30616"/>
    </ligand>
</feature>